<sequence length="120" mass="12509">AILNTLVALSISGPSASSFWVQFSSNTITWSSNSSDPAQVDIFVTNTNTSILNGAFSIANNVPVTSESFTVTNVTLRVGDGYSVVFVSPSNNSQVLATSGTFSVMPNGSACFLFSPSLSR</sequence>
<protein>
    <recommendedName>
        <fullName evidence="2">Yeast cell wall synthesis Kre9/Knh1-like N-terminal domain-containing protein</fullName>
    </recommendedName>
</protein>
<evidence type="ECO:0000256" key="1">
    <source>
        <dbReference type="ARBA" id="ARBA00022729"/>
    </source>
</evidence>
<reference evidence="3 4" key="1">
    <citation type="submission" date="2016-07" db="EMBL/GenBank/DDBJ databases">
        <title>Draft genome of the white-rot fungus Obba rivulosa 3A-2.</title>
        <authorList>
            <consortium name="DOE Joint Genome Institute"/>
            <person name="Miettinen O."/>
            <person name="Riley R."/>
            <person name="Acob R."/>
            <person name="Barry K."/>
            <person name="Cullen D."/>
            <person name="De Vries R."/>
            <person name="Hainaut M."/>
            <person name="Hatakka A."/>
            <person name="Henrissat B."/>
            <person name="Hilden K."/>
            <person name="Kuo R."/>
            <person name="Labutti K."/>
            <person name="Lipzen A."/>
            <person name="Makela M.R."/>
            <person name="Sandor L."/>
            <person name="Spatafora J.W."/>
            <person name="Grigoriev I.V."/>
            <person name="Hibbett D.S."/>
        </authorList>
    </citation>
    <scope>NUCLEOTIDE SEQUENCE [LARGE SCALE GENOMIC DNA]</scope>
    <source>
        <strain evidence="3 4">3A-2</strain>
    </source>
</reference>
<evidence type="ECO:0000313" key="4">
    <source>
        <dbReference type="Proteomes" id="UP000250043"/>
    </source>
</evidence>
<feature type="non-terminal residue" evidence="3">
    <location>
        <position position="120"/>
    </location>
</feature>
<evidence type="ECO:0000313" key="3">
    <source>
        <dbReference type="EMBL" id="OCH90149.1"/>
    </source>
</evidence>
<proteinExistence type="predicted"/>
<dbReference type="InterPro" id="IPR052479">
    <property type="entry name" value="GPI-anchor_Adhesion_Reg"/>
</dbReference>
<dbReference type="EMBL" id="KV722411">
    <property type="protein sequence ID" value="OCH90149.1"/>
    <property type="molecule type" value="Genomic_DNA"/>
</dbReference>
<feature type="domain" description="Yeast cell wall synthesis Kre9/Knh1-like N-terminal" evidence="2">
    <location>
        <begin position="14"/>
        <end position="104"/>
    </location>
</feature>
<evidence type="ECO:0000259" key="2">
    <source>
        <dbReference type="Pfam" id="PF10342"/>
    </source>
</evidence>
<accession>A0A8E2AXT1</accession>
<organism evidence="3 4">
    <name type="scientific">Obba rivulosa</name>
    <dbReference type="NCBI Taxonomy" id="1052685"/>
    <lineage>
        <taxon>Eukaryota</taxon>
        <taxon>Fungi</taxon>
        <taxon>Dikarya</taxon>
        <taxon>Basidiomycota</taxon>
        <taxon>Agaricomycotina</taxon>
        <taxon>Agaricomycetes</taxon>
        <taxon>Polyporales</taxon>
        <taxon>Gelatoporiaceae</taxon>
        <taxon>Obba</taxon>
    </lineage>
</organism>
<keyword evidence="4" id="KW-1185">Reference proteome</keyword>
<dbReference type="InterPro" id="IPR018466">
    <property type="entry name" value="Kre9/Knh1-like_N"/>
</dbReference>
<gene>
    <name evidence="3" type="ORF">OBBRIDRAFT_731355</name>
</gene>
<dbReference type="Proteomes" id="UP000250043">
    <property type="component" value="Unassembled WGS sequence"/>
</dbReference>
<dbReference type="PANTHER" id="PTHR35185">
    <property type="entry name" value="SERINE/THREONINE-RICH PROTEIN ADG2-RELATED"/>
    <property type="match status" value="1"/>
</dbReference>
<name>A0A8E2AXT1_9APHY</name>
<dbReference type="PANTHER" id="PTHR35185:SF1">
    <property type="entry name" value="UPF0619 GPI-ANCHORED MEMBRANE PROTEIN C1322.10"/>
    <property type="match status" value="1"/>
</dbReference>
<keyword evidence="1" id="KW-0732">Signal</keyword>
<dbReference type="AlphaFoldDB" id="A0A8E2AXT1"/>
<dbReference type="Pfam" id="PF10342">
    <property type="entry name" value="Kre9_KNH"/>
    <property type="match status" value="1"/>
</dbReference>
<dbReference type="OrthoDB" id="5420143at2759"/>